<dbReference type="PANTHER" id="PTHR47090:SF2">
    <property type="entry name" value="PROTEIN EDS1-RELATED"/>
    <property type="match status" value="1"/>
</dbReference>
<dbReference type="InterPro" id="IPR044214">
    <property type="entry name" value="EDS1-like"/>
</dbReference>
<evidence type="ECO:0000259" key="7">
    <source>
        <dbReference type="Pfam" id="PF18117"/>
    </source>
</evidence>
<dbReference type="Pfam" id="PF18117">
    <property type="entry name" value="EDS1_EP"/>
    <property type="match status" value="1"/>
</dbReference>
<dbReference type="AlphaFoldDB" id="A0AAQ3JNM8"/>
<evidence type="ECO:0000256" key="4">
    <source>
        <dbReference type="ARBA" id="ARBA00022821"/>
    </source>
</evidence>
<dbReference type="GO" id="GO:0005634">
    <property type="term" value="C:nucleus"/>
    <property type="evidence" value="ECO:0007669"/>
    <property type="project" value="UniProtKB-SubCell"/>
</dbReference>
<dbReference type="InterPro" id="IPR041266">
    <property type="entry name" value="EDS1_EP"/>
</dbReference>
<dbReference type="EMBL" id="CP136890">
    <property type="protein sequence ID" value="WOK92986.1"/>
    <property type="molecule type" value="Genomic_DNA"/>
</dbReference>
<evidence type="ECO:0000256" key="5">
    <source>
        <dbReference type="ARBA" id="ARBA00023242"/>
    </source>
</evidence>
<sequence length="613" mass="69863">MLGDDDKRALVPLCCSLSTAAHRSPSSPFQLHHNAAPSAAVFAFPASWSTDDWLLPGALSHFGESEIDASLFPSLKSVGNDATAGVNGAFLRSFRKLLETSLLQAEVHRAVAGRKQIVFTGHSSGGSIAVLAAIWFLEQYLKFEDRGQVDPFCVTFGSPLVGDDVFAHALQRENWVQCFLHFVMAEDIIPRCLLAPLSSFKGEFQSILHFLCPKPFFFNPDTIASSLVTVHQSVLRNALSISNHQACLLMGCTNPLLQVLTGFVKLSPYRPFGTCIFHGSDGKLITCVKDSNAILYMLFYTFQMDPGEDVLEVAYRSLEEHLLYEARINECLDAQNILLVDSSDLIPLSFSDEKQPVTTSLKGLDLSFEARLYLRAAGEWENQRMRNQAKIDSNYRKIKEAINFLNDYRSTCEMRGLGYYDTFKYQKDAEDFNANVKRLELAGLWDEIVEMLRRYELPDGFEGRKEWVMLGTQYRRLVEPLDIANYYRHSKNEDTGPYMVKGRPRRYRYTQRWLEHAQRKPAGSSSESCFWALVEELCMDTSDNKPFLEVRSRVLELEKEVHLWIAKGDLERDVFLNESTFVKWWMNLPKEHRLESCIARFIKGDDMLGSFDQ</sequence>
<dbReference type="Pfam" id="PF01764">
    <property type="entry name" value="Lipase_3"/>
    <property type="match status" value="1"/>
</dbReference>
<dbReference type="GO" id="GO:0006629">
    <property type="term" value="P:lipid metabolic process"/>
    <property type="evidence" value="ECO:0007669"/>
    <property type="project" value="InterPro"/>
</dbReference>
<reference evidence="8 9" key="1">
    <citation type="submission" date="2023-10" db="EMBL/GenBank/DDBJ databases">
        <title>Chromosome-scale genome assembly provides insights into flower coloration mechanisms of Canna indica.</title>
        <authorList>
            <person name="Li C."/>
        </authorList>
    </citation>
    <scope>NUCLEOTIDE SEQUENCE [LARGE SCALE GENOMIC DNA]</scope>
    <source>
        <tissue evidence="8">Flower</tissue>
    </source>
</reference>
<evidence type="ECO:0000313" key="9">
    <source>
        <dbReference type="Proteomes" id="UP001327560"/>
    </source>
</evidence>
<dbReference type="GO" id="GO:0005737">
    <property type="term" value="C:cytoplasm"/>
    <property type="evidence" value="ECO:0007669"/>
    <property type="project" value="UniProtKB-SubCell"/>
</dbReference>
<evidence type="ECO:0000313" key="8">
    <source>
        <dbReference type="EMBL" id="WOK92986.1"/>
    </source>
</evidence>
<accession>A0AAQ3JNM8</accession>
<dbReference type="Gene3D" id="3.40.50.1820">
    <property type="entry name" value="alpha/beta hydrolase"/>
    <property type="match status" value="1"/>
</dbReference>
<keyword evidence="5" id="KW-0539">Nucleus</keyword>
<evidence type="ECO:0000256" key="1">
    <source>
        <dbReference type="ARBA" id="ARBA00004123"/>
    </source>
</evidence>
<evidence type="ECO:0000256" key="3">
    <source>
        <dbReference type="ARBA" id="ARBA00022490"/>
    </source>
</evidence>
<gene>
    <name evidence="8" type="ORF">Cni_G01678</name>
</gene>
<keyword evidence="9" id="KW-1185">Reference proteome</keyword>
<evidence type="ECO:0000259" key="6">
    <source>
        <dbReference type="Pfam" id="PF01764"/>
    </source>
</evidence>
<keyword evidence="3" id="KW-0963">Cytoplasm</keyword>
<feature type="domain" description="Fungal lipase-type" evidence="6">
    <location>
        <begin position="80"/>
        <end position="192"/>
    </location>
</feature>
<evidence type="ECO:0008006" key="10">
    <source>
        <dbReference type="Google" id="ProtNLM"/>
    </source>
</evidence>
<dbReference type="GO" id="GO:0006952">
    <property type="term" value="P:defense response"/>
    <property type="evidence" value="ECO:0007669"/>
    <property type="project" value="UniProtKB-KW"/>
</dbReference>
<dbReference type="InterPro" id="IPR029058">
    <property type="entry name" value="AB_hydrolase_fold"/>
</dbReference>
<evidence type="ECO:0000256" key="2">
    <source>
        <dbReference type="ARBA" id="ARBA00004496"/>
    </source>
</evidence>
<dbReference type="Proteomes" id="UP001327560">
    <property type="component" value="Chromosome 1"/>
</dbReference>
<protein>
    <recommendedName>
        <fullName evidence="10">Enhanced disease susceptibility 1</fullName>
    </recommendedName>
</protein>
<dbReference type="InterPro" id="IPR002921">
    <property type="entry name" value="Fungal_lipase-type"/>
</dbReference>
<dbReference type="PANTHER" id="PTHR47090">
    <property type="entry name" value="PROTEIN EDS1-RELATED"/>
    <property type="match status" value="1"/>
</dbReference>
<dbReference type="SUPFAM" id="SSF53474">
    <property type="entry name" value="alpha/beta-Hydrolases"/>
    <property type="match status" value="1"/>
</dbReference>
<feature type="domain" description="EDS1 EP" evidence="7">
    <location>
        <begin position="405"/>
        <end position="601"/>
    </location>
</feature>
<comment type="subcellular location">
    <subcellularLocation>
        <location evidence="2">Cytoplasm</location>
    </subcellularLocation>
    <subcellularLocation>
        <location evidence="1">Nucleus</location>
    </subcellularLocation>
</comment>
<organism evidence="8 9">
    <name type="scientific">Canna indica</name>
    <name type="common">Indian-shot</name>
    <dbReference type="NCBI Taxonomy" id="4628"/>
    <lineage>
        <taxon>Eukaryota</taxon>
        <taxon>Viridiplantae</taxon>
        <taxon>Streptophyta</taxon>
        <taxon>Embryophyta</taxon>
        <taxon>Tracheophyta</taxon>
        <taxon>Spermatophyta</taxon>
        <taxon>Magnoliopsida</taxon>
        <taxon>Liliopsida</taxon>
        <taxon>Zingiberales</taxon>
        <taxon>Cannaceae</taxon>
        <taxon>Canna</taxon>
    </lineage>
</organism>
<proteinExistence type="predicted"/>
<name>A0AAQ3JNM8_9LILI</name>
<keyword evidence="4" id="KW-0611">Plant defense</keyword>
<dbReference type="CDD" id="cd00519">
    <property type="entry name" value="Lipase_3"/>
    <property type="match status" value="1"/>
</dbReference>